<evidence type="ECO:0000256" key="5">
    <source>
        <dbReference type="SAM" id="MobiDB-lite"/>
    </source>
</evidence>
<feature type="region of interest" description="Disordered" evidence="5">
    <location>
        <begin position="172"/>
        <end position="197"/>
    </location>
</feature>
<dbReference type="InterPro" id="IPR032839">
    <property type="entry name" value="RAB3GAP_N"/>
</dbReference>
<evidence type="ECO:0000256" key="3">
    <source>
        <dbReference type="ARBA" id="ARBA00022468"/>
    </source>
</evidence>
<dbReference type="Pfam" id="PF14655">
    <property type="entry name" value="RAB3GAP2_N"/>
    <property type="match status" value="1"/>
</dbReference>
<name>A0A9N8HKU6_9STRA</name>
<dbReference type="Proteomes" id="UP001153069">
    <property type="component" value="Unassembled WGS sequence"/>
</dbReference>
<dbReference type="PANTHER" id="PTHR12472">
    <property type="entry name" value="RAB3-GAP REGULATORY DOMAIN"/>
    <property type="match status" value="1"/>
</dbReference>
<evidence type="ECO:0000259" key="6">
    <source>
        <dbReference type="Pfam" id="PF14655"/>
    </source>
</evidence>
<evidence type="ECO:0000313" key="8">
    <source>
        <dbReference type="EMBL" id="CAB9516100.1"/>
    </source>
</evidence>
<dbReference type="InterPro" id="IPR029257">
    <property type="entry name" value="RAB3GAP2_C"/>
</dbReference>
<feature type="domain" description="Rab3-GAP regulatory subunit N-terminal" evidence="6">
    <location>
        <begin position="571"/>
        <end position="678"/>
    </location>
</feature>
<feature type="region of interest" description="Disordered" evidence="5">
    <location>
        <begin position="420"/>
        <end position="446"/>
    </location>
</feature>
<evidence type="ECO:0000313" key="9">
    <source>
        <dbReference type="Proteomes" id="UP001153069"/>
    </source>
</evidence>
<accession>A0A9N8HKU6</accession>
<keyword evidence="4" id="KW-0963">Cytoplasm</keyword>
<dbReference type="InterPro" id="IPR026059">
    <property type="entry name" value="Rab3GAP2"/>
</dbReference>
<comment type="subcellular location">
    <subcellularLocation>
        <location evidence="1">Cytoplasm</location>
    </subcellularLocation>
</comment>
<dbReference type="Pfam" id="PF14656">
    <property type="entry name" value="RAB3GAP2_C"/>
    <property type="match status" value="1"/>
</dbReference>
<keyword evidence="9" id="KW-1185">Reference proteome</keyword>
<organism evidence="8 9">
    <name type="scientific">Seminavis robusta</name>
    <dbReference type="NCBI Taxonomy" id="568900"/>
    <lineage>
        <taxon>Eukaryota</taxon>
        <taxon>Sar</taxon>
        <taxon>Stramenopiles</taxon>
        <taxon>Ochrophyta</taxon>
        <taxon>Bacillariophyta</taxon>
        <taxon>Bacillariophyceae</taxon>
        <taxon>Bacillariophycidae</taxon>
        <taxon>Naviculales</taxon>
        <taxon>Naviculaceae</taxon>
        <taxon>Seminavis</taxon>
    </lineage>
</organism>
<comment type="similarity">
    <text evidence="2">Belongs to the Rab3-GAP regulatory subunit family.</text>
</comment>
<protein>
    <submittedName>
        <fullName evidence="8">Rab3 GTPase-activating protein non-catalytic subunit</fullName>
    </submittedName>
</protein>
<feature type="domain" description="Rab3GAP regulatory subunit C-terminal" evidence="7">
    <location>
        <begin position="1215"/>
        <end position="1542"/>
    </location>
</feature>
<gene>
    <name evidence="8" type="ORF">SEMRO_760_G198440.1</name>
</gene>
<evidence type="ECO:0000256" key="4">
    <source>
        <dbReference type="ARBA" id="ARBA00022490"/>
    </source>
</evidence>
<sequence length="1600" mass="177291">MPEPHLDCSALLDHVSREEEKLGRNPNDISMGHFGHPPAPRLSMFRFAASATTSTECEAEVLVVALTKRCISAQALTRQSTTAAPTTTPGSAMKTSLSSSSLNSVKSEGSSSSTSKQGPFLVAKLLPPTVVDEEDQAVEESITSMTMVALEDLSLITVAENHSSVVFDDDPKKKRVQFDEPTPVGGGDTTSSSNTEQATAKIKNLQLRGFIAEERVYLPRVAVIFGTNFNRVLSVEMRFHAEAKTIVLPLSDHVEPLPLDPQHLLKKILEGKDQVPFAPVGGVNQVETFVITPQRPIMESITANSKKLQPHRPMAYVWVSYGDGTILRIHHAAFFRSVVGDELQLLKTTTTSKPDSSITLSPTKPTLQERLSMQQIPLLLRCETKILNKDIASFAIVPFPKYHPSPLAPLTSFKPAMHQEKDDTAPNAGVLSDQEDKEEEEEHDDMPEVCEAVLYVKPTAATTETFPTLCFYTSEDQYLGRVAGHAGRDATTTSLSDTPILGAVVGGTKAMVGGLVGAIAWGFGAGSSTPAPAPEDDADMQGDEKKSVVPTGFFPSLRKSSLIVGLYAGYEFHDSPRQVESFVIDPEGNLGATTDSFGRVMLVELSTKQVVRMWKGFREASCCWLQVPRSTSADSSQPMRKSLFLVIHSRQRRVVEVYRVRHGPRVKSFQVGRDAQIVSCREWISEITGVGDYLLNCYIVHTNSPGANTPQIIEKIVVQENEGSVAREESSKSNQPNPSSATNPKEAALRLQRLQQLLANTNVPCQLADVHNALLQIKSLKDLATCLDRLSVATVLESKMGVTGSEFQKVALAYCRESLKEAVKNAQGDPASNPHVKLLATKIVYHTQVINAFDILRRFELGGSEEADQQVAPRSPWTEEAMGWVSTYDMVNGKREEPNDAMLITTKAEPLTFATFANACVPPKTPDSPQARDNRKIEVYLSDSSKTRRDVLVHIFKPLLGDIFAFSVVNSIFGALGIMDDGEYLLKVFGEWYMTLSTKEAAQKGFYALYSPMMRWLQEMVGNQLDRKDADPDEIALKSLYNFCTESADLVKAFMLGALCREAVSKAAIKMEEKTYGKIRCADKVKRWDELLRKLRVCLLVSLRLKGVRIGTFPITVQYVDKGDIFSVYEWLAHDELAMSHKHKEITTLEEACKVSGISFDPSTEQGDVTSRFEMLQNACLSAALSEEERTEYLVDFDDDDKLGALLLFLKSHNEPKLLVAHRALLLASIWSQNPHDLSVLQNALVALQSLSIRDDLQSLAAAIRLEVWQTRIRPIYRALLFGFHDVQEVSEHVVAPLFHQPGWVNDFGGLALEILTLLLQIPWSDSMNTFQPKLDTDKVEGTWPRVKPDFILERLVQRSRQIDRSALDAHRVVLCTLRVSDDIQAMIKCVPSFHDCFESVSLYQPVQNATVDVVESQRVFLDSAIISYAQKCSQPVLESVGLGEIETLGAIWKFDIKAIRTTFILAMYEFGKDRLIDEQLTKSASLVDVPRLVDEGLGIVCRRLNDLLHSKRRQTPALREVMSLLDPDVCSWVKDRAEESKSLVVFSNLQVPVGNTHLFALRLLSLSRGTDDVDKSIRVKIHSLIVLTGQLVKSLEGLP</sequence>
<dbReference type="OrthoDB" id="38572at2759"/>
<comment type="caution">
    <text evidence="8">The sequence shown here is derived from an EMBL/GenBank/DDBJ whole genome shotgun (WGS) entry which is preliminary data.</text>
</comment>
<evidence type="ECO:0000256" key="2">
    <source>
        <dbReference type="ARBA" id="ARBA00008153"/>
    </source>
</evidence>
<evidence type="ECO:0000256" key="1">
    <source>
        <dbReference type="ARBA" id="ARBA00004496"/>
    </source>
</evidence>
<feature type="compositionally biased region" description="Acidic residues" evidence="5">
    <location>
        <begin position="433"/>
        <end position="446"/>
    </location>
</feature>
<dbReference type="GO" id="GO:0005737">
    <property type="term" value="C:cytoplasm"/>
    <property type="evidence" value="ECO:0007669"/>
    <property type="project" value="UniProtKB-SubCell"/>
</dbReference>
<dbReference type="PANTHER" id="PTHR12472:SF0">
    <property type="entry name" value="RAB3 GTPASE-ACTIVATING PROTEIN NON-CATALYTIC SUBUNIT"/>
    <property type="match status" value="1"/>
</dbReference>
<dbReference type="GO" id="GO:0005096">
    <property type="term" value="F:GTPase activator activity"/>
    <property type="evidence" value="ECO:0007669"/>
    <property type="project" value="UniProtKB-KW"/>
</dbReference>
<feature type="region of interest" description="Disordered" evidence="5">
    <location>
        <begin position="724"/>
        <end position="745"/>
    </location>
</feature>
<feature type="compositionally biased region" description="Polar residues" evidence="5">
    <location>
        <begin position="732"/>
        <end position="743"/>
    </location>
</feature>
<reference evidence="8" key="1">
    <citation type="submission" date="2020-06" db="EMBL/GenBank/DDBJ databases">
        <authorList>
            <consortium name="Plant Systems Biology data submission"/>
        </authorList>
    </citation>
    <scope>NUCLEOTIDE SEQUENCE</scope>
    <source>
        <strain evidence="8">D6</strain>
    </source>
</reference>
<keyword evidence="3" id="KW-0343">GTPase activation</keyword>
<feature type="region of interest" description="Disordered" evidence="5">
    <location>
        <begin position="77"/>
        <end position="117"/>
    </location>
</feature>
<feature type="compositionally biased region" description="Low complexity" evidence="5">
    <location>
        <begin position="81"/>
        <end position="115"/>
    </location>
</feature>
<dbReference type="EMBL" id="CAICTM010000759">
    <property type="protein sequence ID" value="CAB9516100.1"/>
    <property type="molecule type" value="Genomic_DNA"/>
</dbReference>
<proteinExistence type="inferred from homology"/>
<evidence type="ECO:0000259" key="7">
    <source>
        <dbReference type="Pfam" id="PF14656"/>
    </source>
</evidence>